<evidence type="ECO:0000313" key="2">
    <source>
        <dbReference type="EMBL" id="MBK1667209.1"/>
    </source>
</evidence>
<proteinExistence type="predicted"/>
<keyword evidence="3" id="KW-1185">Reference proteome</keyword>
<accession>A0ABS1D9V2</accession>
<sequence length="126" mass="13612">MPHSHGAPGDDRGDAHAEAEPDFDLVEASFVEGFWAASDPTSFLRLAGVPFHGRDDQGRGLALVRVEQDQAADVAAVTPQLDGQGVRTDPLPAARVGRRRRLRLVYLHGTEPRHLTLAEARALSSN</sequence>
<gene>
    <name evidence="2" type="ORF">CKO28_04025</name>
</gene>
<reference evidence="2 3" key="1">
    <citation type="journal article" date="2020" name="Microorganisms">
        <title>Osmotic Adaptation and Compatible Solute Biosynthesis of Phototrophic Bacteria as Revealed from Genome Analyses.</title>
        <authorList>
            <person name="Imhoff J.F."/>
            <person name="Rahn T."/>
            <person name="Kunzel S."/>
            <person name="Keller A."/>
            <person name="Neulinger S.C."/>
        </authorList>
    </citation>
    <scope>NUCLEOTIDE SEQUENCE [LARGE SCALE GENOMIC DNA]</scope>
    <source>
        <strain evidence="2 3">DSM 9895</strain>
    </source>
</reference>
<evidence type="ECO:0000313" key="3">
    <source>
        <dbReference type="Proteomes" id="UP001296873"/>
    </source>
</evidence>
<dbReference type="Proteomes" id="UP001296873">
    <property type="component" value="Unassembled WGS sequence"/>
</dbReference>
<organism evidence="2 3">
    <name type="scientific">Rhodovibrio sodomensis</name>
    <dbReference type="NCBI Taxonomy" id="1088"/>
    <lineage>
        <taxon>Bacteria</taxon>
        <taxon>Pseudomonadati</taxon>
        <taxon>Pseudomonadota</taxon>
        <taxon>Alphaproteobacteria</taxon>
        <taxon>Rhodospirillales</taxon>
        <taxon>Rhodovibrionaceae</taxon>
        <taxon>Rhodovibrio</taxon>
    </lineage>
</organism>
<evidence type="ECO:0000256" key="1">
    <source>
        <dbReference type="SAM" id="MobiDB-lite"/>
    </source>
</evidence>
<name>A0ABS1D9V2_9PROT</name>
<dbReference type="EMBL" id="NRRL01000005">
    <property type="protein sequence ID" value="MBK1667209.1"/>
    <property type="molecule type" value="Genomic_DNA"/>
</dbReference>
<protein>
    <submittedName>
        <fullName evidence="2">Uncharacterized protein</fullName>
    </submittedName>
</protein>
<comment type="caution">
    <text evidence="2">The sequence shown here is derived from an EMBL/GenBank/DDBJ whole genome shotgun (WGS) entry which is preliminary data.</text>
</comment>
<feature type="compositionally biased region" description="Basic and acidic residues" evidence="1">
    <location>
        <begin position="8"/>
        <end position="19"/>
    </location>
</feature>
<feature type="region of interest" description="Disordered" evidence="1">
    <location>
        <begin position="1"/>
        <end position="21"/>
    </location>
</feature>